<dbReference type="InterPro" id="IPR008271">
    <property type="entry name" value="Ser/Thr_kinase_AS"/>
</dbReference>
<dbReference type="EMBL" id="BAAANQ010000010">
    <property type="protein sequence ID" value="GAA2060560.1"/>
    <property type="molecule type" value="Genomic_DNA"/>
</dbReference>
<feature type="domain" description="Protein kinase" evidence="7">
    <location>
        <begin position="16"/>
        <end position="268"/>
    </location>
</feature>
<dbReference type="InterPro" id="IPR000719">
    <property type="entry name" value="Prot_kinase_dom"/>
</dbReference>
<dbReference type="PROSITE" id="PS00107">
    <property type="entry name" value="PROTEIN_KINASE_ATP"/>
    <property type="match status" value="1"/>
</dbReference>
<feature type="region of interest" description="Disordered" evidence="6">
    <location>
        <begin position="366"/>
        <end position="422"/>
    </location>
</feature>
<dbReference type="InterPro" id="IPR017441">
    <property type="entry name" value="Protein_kinase_ATP_BS"/>
</dbReference>
<comment type="caution">
    <text evidence="8">The sequence shown here is derived from an EMBL/GenBank/DDBJ whole genome shotgun (WGS) entry which is preliminary data.</text>
</comment>
<sequence length="552" mass="57537">MPTQLTPDDPSAIAGYPLLQRLGEGGMGRVYLSRTPGGRPIAIKVVRPELASDAEFRRRFQQEVRAAERVQGPYTVPVIDADTDGPQPWFATAYVPGPSLHEAVATYGPLPVWAAVRAVAGIAEALQAIHGAGVVHRDLKPSNVLLSQDGPKVIDFGIARAADATSLTRSGVTAGTPAFMAPEQAMGETVTPAVDVFALGQIAVFATCGRPPFGEGSSPAVVYRIVHEEPDLSKVPEPLRELTSRCLAKDPAARPSPAEVVELCRPLLGNVPPPEGNWLPTAMVTEIDHRAATVTSLTTVRPASASPPPPPAPPYGAPGAPAPPSGGYPPVAPEPPKRRGRTVLTAALGVLVALTVVGIGLNMLSGDSDSSDQGQGGETTAGQEGPDASEPSGGTDDEDTGPGEEAEEAEEEPPADPEPLVFEGISVPDRHVIRLYDDPPKPEHTRLGVTYEGDFGFSNDLINGLLMGTHQKDNTMVLLEAGETGSLETCRSVTRYTYSIPASSAPPGAEICVTTEGGDIGLVTVRDYSPSGSPSVYVTVDLTVWRGGAQPG</sequence>
<keyword evidence="4 5" id="KW-0067">ATP-binding</keyword>
<dbReference type="PANTHER" id="PTHR43289">
    <property type="entry name" value="MITOGEN-ACTIVATED PROTEIN KINASE KINASE KINASE 20-RELATED"/>
    <property type="match status" value="1"/>
</dbReference>
<dbReference type="SUPFAM" id="SSF56112">
    <property type="entry name" value="Protein kinase-like (PK-like)"/>
    <property type="match status" value="1"/>
</dbReference>
<evidence type="ECO:0000313" key="9">
    <source>
        <dbReference type="Proteomes" id="UP001403094"/>
    </source>
</evidence>
<protein>
    <submittedName>
        <fullName evidence="8">Serine/threonine-protein kinase</fullName>
    </submittedName>
</protein>
<dbReference type="Proteomes" id="UP001403094">
    <property type="component" value="Unassembled WGS sequence"/>
</dbReference>
<dbReference type="PROSITE" id="PS50011">
    <property type="entry name" value="PROTEIN_KINASE_DOM"/>
    <property type="match status" value="1"/>
</dbReference>
<keyword evidence="2 5" id="KW-0547">Nucleotide-binding</keyword>
<keyword evidence="1" id="KW-0808">Transferase</keyword>
<feature type="compositionally biased region" description="Low complexity" evidence="6">
    <location>
        <begin position="380"/>
        <end position="394"/>
    </location>
</feature>
<evidence type="ECO:0000256" key="6">
    <source>
        <dbReference type="SAM" id="MobiDB-lite"/>
    </source>
</evidence>
<dbReference type="PROSITE" id="PS00108">
    <property type="entry name" value="PROTEIN_KINASE_ST"/>
    <property type="match status" value="1"/>
</dbReference>
<dbReference type="InterPro" id="IPR011009">
    <property type="entry name" value="Kinase-like_dom_sf"/>
</dbReference>
<dbReference type="CDD" id="cd14014">
    <property type="entry name" value="STKc_PknB_like"/>
    <property type="match status" value="1"/>
</dbReference>
<feature type="compositionally biased region" description="Pro residues" evidence="6">
    <location>
        <begin position="305"/>
        <end position="334"/>
    </location>
</feature>
<dbReference type="SMART" id="SM00220">
    <property type="entry name" value="S_TKc"/>
    <property type="match status" value="1"/>
</dbReference>
<dbReference type="GO" id="GO:0016301">
    <property type="term" value="F:kinase activity"/>
    <property type="evidence" value="ECO:0007669"/>
    <property type="project" value="UniProtKB-KW"/>
</dbReference>
<dbReference type="Pfam" id="PF00069">
    <property type="entry name" value="Pkinase"/>
    <property type="match status" value="1"/>
</dbReference>
<dbReference type="Gene3D" id="3.30.200.20">
    <property type="entry name" value="Phosphorylase Kinase, domain 1"/>
    <property type="match status" value="1"/>
</dbReference>
<proteinExistence type="predicted"/>
<evidence type="ECO:0000259" key="7">
    <source>
        <dbReference type="PROSITE" id="PS50011"/>
    </source>
</evidence>
<evidence type="ECO:0000256" key="1">
    <source>
        <dbReference type="ARBA" id="ARBA00022679"/>
    </source>
</evidence>
<feature type="compositionally biased region" description="Acidic residues" evidence="6">
    <location>
        <begin position="395"/>
        <end position="415"/>
    </location>
</feature>
<accession>A0ABP5H3I1</accession>
<reference evidence="9" key="1">
    <citation type="journal article" date="2019" name="Int. J. Syst. Evol. Microbiol.">
        <title>The Global Catalogue of Microorganisms (GCM) 10K type strain sequencing project: providing services to taxonomists for standard genome sequencing and annotation.</title>
        <authorList>
            <consortium name="The Broad Institute Genomics Platform"/>
            <consortium name="The Broad Institute Genome Sequencing Center for Infectious Disease"/>
            <person name="Wu L."/>
            <person name="Ma J."/>
        </authorList>
    </citation>
    <scope>NUCLEOTIDE SEQUENCE [LARGE SCALE GENOMIC DNA]</scope>
    <source>
        <strain evidence="9">JCM 14549</strain>
    </source>
</reference>
<dbReference type="RefSeq" id="WP_346071418.1">
    <property type="nucleotide sequence ID" value="NZ_BAAANQ010000010.1"/>
</dbReference>
<evidence type="ECO:0000256" key="2">
    <source>
        <dbReference type="ARBA" id="ARBA00022741"/>
    </source>
</evidence>
<keyword evidence="3 8" id="KW-0418">Kinase</keyword>
<name>A0ABP5H3I1_9ACTN</name>
<evidence type="ECO:0000256" key="5">
    <source>
        <dbReference type="PROSITE-ProRule" id="PRU10141"/>
    </source>
</evidence>
<dbReference type="Gene3D" id="1.10.510.10">
    <property type="entry name" value="Transferase(Phosphotransferase) domain 1"/>
    <property type="match status" value="1"/>
</dbReference>
<evidence type="ECO:0000256" key="3">
    <source>
        <dbReference type="ARBA" id="ARBA00022777"/>
    </source>
</evidence>
<keyword evidence="9" id="KW-1185">Reference proteome</keyword>
<organism evidence="8 9">
    <name type="scientific">Streptomyces cheonanensis</name>
    <dbReference type="NCBI Taxonomy" id="312720"/>
    <lineage>
        <taxon>Bacteria</taxon>
        <taxon>Bacillati</taxon>
        <taxon>Actinomycetota</taxon>
        <taxon>Actinomycetes</taxon>
        <taxon>Kitasatosporales</taxon>
        <taxon>Streptomycetaceae</taxon>
        <taxon>Streptomyces</taxon>
    </lineage>
</organism>
<gene>
    <name evidence="8" type="ORF">GCM10009757_43030</name>
</gene>
<feature type="binding site" evidence="5">
    <location>
        <position position="44"/>
    </location>
    <ligand>
        <name>ATP</name>
        <dbReference type="ChEBI" id="CHEBI:30616"/>
    </ligand>
</feature>
<feature type="region of interest" description="Disordered" evidence="6">
    <location>
        <begin position="298"/>
        <end position="337"/>
    </location>
</feature>
<evidence type="ECO:0000313" key="8">
    <source>
        <dbReference type="EMBL" id="GAA2060560.1"/>
    </source>
</evidence>
<dbReference type="PANTHER" id="PTHR43289:SF34">
    <property type="entry name" value="SERINE_THREONINE-PROTEIN KINASE YBDM-RELATED"/>
    <property type="match status" value="1"/>
</dbReference>
<evidence type="ECO:0000256" key="4">
    <source>
        <dbReference type="ARBA" id="ARBA00022840"/>
    </source>
</evidence>